<proteinExistence type="predicted"/>
<keyword evidence="1" id="KW-0812">Transmembrane</keyword>
<feature type="transmembrane region" description="Helical" evidence="1">
    <location>
        <begin position="21"/>
        <end position="40"/>
    </location>
</feature>
<dbReference type="InterPro" id="IPR052710">
    <property type="entry name" value="CAAX_protease"/>
</dbReference>
<dbReference type="GO" id="GO:0080120">
    <property type="term" value="P:CAAX-box protein maturation"/>
    <property type="evidence" value="ECO:0007669"/>
    <property type="project" value="UniProtKB-ARBA"/>
</dbReference>
<evidence type="ECO:0000259" key="2">
    <source>
        <dbReference type="Pfam" id="PF02517"/>
    </source>
</evidence>
<keyword evidence="1" id="KW-1133">Transmembrane helix</keyword>
<feature type="transmembrane region" description="Helical" evidence="1">
    <location>
        <begin position="92"/>
        <end position="110"/>
    </location>
</feature>
<gene>
    <name evidence="3" type="ORF">BFG52_15980</name>
</gene>
<feature type="transmembrane region" description="Helical" evidence="1">
    <location>
        <begin position="52"/>
        <end position="71"/>
    </location>
</feature>
<dbReference type="EMBL" id="CP016895">
    <property type="protein sequence ID" value="AOA59699.1"/>
    <property type="molecule type" value="Genomic_DNA"/>
</dbReference>
<dbReference type="KEGG" id="ala:BFG52_15980"/>
<dbReference type="PANTHER" id="PTHR36435:SF1">
    <property type="entry name" value="CAAX AMINO TERMINAL PROTEASE FAMILY PROTEIN"/>
    <property type="match status" value="1"/>
</dbReference>
<name>A0A1B2M3D7_9GAMM</name>
<dbReference type="InterPro" id="IPR003675">
    <property type="entry name" value="Rce1/LyrA-like_dom"/>
</dbReference>
<dbReference type="GO" id="GO:0004175">
    <property type="term" value="F:endopeptidase activity"/>
    <property type="evidence" value="ECO:0007669"/>
    <property type="project" value="UniProtKB-ARBA"/>
</dbReference>
<protein>
    <recommendedName>
        <fullName evidence="2">CAAX prenyl protease 2/Lysostaphin resistance protein A-like domain-containing protein</fullName>
    </recommendedName>
</protein>
<sequence length="234" mass="27755">MKWWQLKSILIFIKNYAQRMLYFMLFLGLMLATDLVYVIYPQEQITQHDFKIALLQSIACCLVISFFYRRYRKQLQVSNPNHFHRQAINKKFVYFMFCMALCCGVVSYIFDDILHVGTPENQRLIEEMFRQTPISMTITTVLMAPILEELLFRGIFANYFFNRSHLFWNILAIISSSLLFALMHEFALSVALFYYMSIGAIFGVTYFYTRDIRYSIFLHIMMNSIAVIMIWAGV</sequence>
<feature type="transmembrane region" description="Helical" evidence="1">
    <location>
        <begin position="134"/>
        <end position="154"/>
    </location>
</feature>
<accession>A0A1B2M3D7</accession>
<dbReference type="Pfam" id="PF02517">
    <property type="entry name" value="Rce1-like"/>
    <property type="match status" value="1"/>
</dbReference>
<reference evidence="3 4" key="1">
    <citation type="submission" date="2016-08" db="EMBL/GenBank/DDBJ databases">
        <authorList>
            <person name="Seilhamer J.J."/>
        </authorList>
    </citation>
    <scope>NUCLEOTIDE SEQUENCE [LARGE SCALE GENOMIC DNA]</scope>
    <source>
        <strain evidence="3 4">BRTC-1</strain>
    </source>
</reference>
<keyword evidence="4" id="KW-1185">Reference proteome</keyword>
<evidence type="ECO:0000313" key="4">
    <source>
        <dbReference type="Proteomes" id="UP000093391"/>
    </source>
</evidence>
<dbReference type="AlphaFoldDB" id="A0A1B2M3D7"/>
<keyword evidence="1" id="KW-0472">Membrane</keyword>
<dbReference type="STRING" id="1789224.BFG52_15980"/>
<feature type="domain" description="CAAX prenyl protease 2/Lysostaphin resistance protein A-like" evidence="2">
    <location>
        <begin position="132"/>
        <end position="224"/>
    </location>
</feature>
<dbReference type="PANTHER" id="PTHR36435">
    <property type="entry name" value="SLR1288 PROTEIN"/>
    <property type="match status" value="1"/>
</dbReference>
<organism evidence="3 4">
    <name type="scientific">Acinetobacter larvae</name>
    <dbReference type="NCBI Taxonomy" id="1789224"/>
    <lineage>
        <taxon>Bacteria</taxon>
        <taxon>Pseudomonadati</taxon>
        <taxon>Pseudomonadota</taxon>
        <taxon>Gammaproteobacteria</taxon>
        <taxon>Moraxellales</taxon>
        <taxon>Moraxellaceae</taxon>
        <taxon>Acinetobacter</taxon>
    </lineage>
</organism>
<evidence type="ECO:0000256" key="1">
    <source>
        <dbReference type="SAM" id="Phobius"/>
    </source>
</evidence>
<feature type="transmembrane region" description="Helical" evidence="1">
    <location>
        <begin position="190"/>
        <end position="209"/>
    </location>
</feature>
<dbReference type="Proteomes" id="UP000093391">
    <property type="component" value="Chromosome"/>
</dbReference>
<evidence type="ECO:0000313" key="3">
    <source>
        <dbReference type="EMBL" id="AOA59699.1"/>
    </source>
</evidence>
<feature type="transmembrane region" description="Helical" evidence="1">
    <location>
        <begin position="166"/>
        <end position="184"/>
    </location>
</feature>
<feature type="transmembrane region" description="Helical" evidence="1">
    <location>
        <begin position="216"/>
        <end position="233"/>
    </location>
</feature>